<accession>A0A507E9C8</accession>
<dbReference type="InterPro" id="IPR029044">
    <property type="entry name" value="Nucleotide-diphossugar_trans"/>
</dbReference>
<evidence type="ECO:0000256" key="4">
    <source>
        <dbReference type="ARBA" id="ARBA00022679"/>
    </source>
</evidence>
<reference evidence="11 12" key="1">
    <citation type="journal article" date="2019" name="Sci. Rep.">
        <title>Comparative genomics of chytrid fungi reveal insights into the obligate biotrophic and pathogenic lifestyle of Synchytrium endobioticum.</title>
        <authorList>
            <person name="van de Vossenberg B.T.L.H."/>
            <person name="Warris S."/>
            <person name="Nguyen H.D.T."/>
            <person name="van Gent-Pelzer M.P.E."/>
            <person name="Joly D.L."/>
            <person name="van de Geest H.C."/>
            <person name="Bonants P.J.M."/>
            <person name="Smith D.S."/>
            <person name="Levesque C.A."/>
            <person name="van der Lee T.A.J."/>
        </authorList>
    </citation>
    <scope>NUCLEOTIDE SEQUENCE [LARGE SCALE GENOMIC DNA]</scope>
    <source>
        <strain evidence="11 12">CBS 809.83</strain>
    </source>
</reference>
<dbReference type="CDD" id="cd06425">
    <property type="entry name" value="M1P_guanylylT_B_like_N"/>
    <property type="match status" value="1"/>
</dbReference>
<evidence type="ECO:0000256" key="3">
    <source>
        <dbReference type="ARBA" id="ARBA00012387"/>
    </source>
</evidence>
<protein>
    <recommendedName>
        <fullName evidence="3">mannose-1-phosphate guanylyltransferase</fullName>
        <ecNumber evidence="3">2.7.7.13</ecNumber>
    </recommendedName>
</protein>
<dbReference type="UniPathway" id="UPA00126">
    <property type="reaction ID" value="UER00930"/>
</dbReference>
<evidence type="ECO:0000256" key="5">
    <source>
        <dbReference type="ARBA" id="ARBA00022741"/>
    </source>
</evidence>
<sequence>MKALILVGGFGTRLRPLTFSKPKPLVDFANMPMIFHQIEALAKIGVTDVVLAVNYQPKTMVDAMHEVEAKYNVKIHFSIESEPLGTAGPIALAREILGKGDSPFFVLNSDVICEFPFEEMIAFHKSHGGEGTLMTTPVDDPTKYGVVVLKEGTKQIDRFVEKPKEYVGNHINAGIYIFNPSMINRIQPKPMSIEKEVFPYMARDGQLFAMPLRGFWADVGQPKDFLTGSALYLESIHQKAPETLKTGDDIVGNVLVAASAKIGLKCKIGPNVVLGPNVVIGDGVRLSNAVLMEGSIVRDNALVRDSIVGWQSSVGKWSRLENVTVLGEDVHIADEVYINGACVLPHKSVAANILEPKIVM</sequence>
<dbReference type="InterPro" id="IPR056729">
    <property type="entry name" value="GMPPB_C"/>
</dbReference>
<evidence type="ECO:0000259" key="9">
    <source>
        <dbReference type="Pfam" id="PF00483"/>
    </source>
</evidence>
<gene>
    <name evidence="11" type="ORF">PhCBS80983_g02050</name>
</gene>
<dbReference type="Pfam" id="PF25087">
    <property type="entry name" value="GMPPB_C"/>
    <property type="match status" value="1"/>
</dbReference>
<dbReference type="Pfam" id="PF00483">
    <property type="entry name" value="NTP_transferase"/>
    <property type="match status" value="1"/>
</dbReference>
<organism evidence="11 12">
    <name type="scientific">Powellomyces hirtus</name>
    <dbReference type="NCBI Taxonomy" id="109895"/>
    <lineage>
        <taxon>Eukaryota</taxon>
        <taxon>Fungi</taxon>
        <taxon>Fungi incertae sedis</taxon>
        <taxon>Chytridiomycota</taxon>
        <taxon>Chytridiomycota incertae sedis</taxon>
        <taxon>Chytridiomycetes</taxon>
        <taxon>Spizellomycetales</taxon>
        <taxon>Powellomycetaceae</taxon>
        <taxon>Powellomyces</taxon>
    </lineage>
</organism>
<dbReference type="FunFam" id="3.90.550.10:FF:000013">
    <property type="entry name" value="mannose-1-phosphate guanyltransferase beta"/>
    <property type="match status" value="1"/>
</dbReference>
<evidence type="ECO:0000313" key="11">
    <source>
        <dbReference type="EMBL" id="TPX59997.1"/>
    </source>
</evidence>
<dbReference type="InterPro" id="IPR005835">
    <property type="entry name" value="NTP_transferase_dom"/>
</dbReference>
<keyword evidence="6" id="KW-0342">GTP-binding</keyword>
<dbReference type="EC" id="2.7.7.13" evidence="3"/>
<dbReference type="PROSITE" id="PS00101">
    <property type="entry name" value="HEXAPEP_TRANSFERASES"/>
    <property type="match status" value="1"/>
</dbReference>
<keyword evidence="12" id="KW-1185">Reference proteome</keyword>
<name>A0A507E9C8_9FUNG</name>
<evidence type="ECO:0000259" key="10">
    <source>
        <dbReference type="Pfam" id="PF25087"/>
    </source>
</evidence>
<dbReference type="InterPro" id="IPR045233">
    <property type="entry name" value="GMPPB_N"/>
</dbReference>
<keyword evidence="7" id="KW-0131">Cell cycle</keyword>
<dbReference type="InterPro" id="IPR050486">
    <property type="entry name" value="Mannose-1P_guanyltransferase"/>
</dbReference>
<dbReference type="EMBL" id="QEAQ01000019">
    <property type="protein sequence ID" value="TPX59997.1"/>
    <property type="molecule type" value="Genomic_DNA"/>
</dbReference>
<keyword evidence="5" id="KW-0547">Nucleotide-binding</keyword>
<evidence type="ECO:0000256" key="2">
    <source>
        <dbReference type="ARBA" id="ARBA00007274"/>
    </source>
</evidence>
<evidence type="ECO:0000256" key="6">
    <source>
        <dbReference type="ARBA" id="ARBA00023134"/>
    </source>
</evidence>
<dbReference type="Gene3D" id="3.90.550.10">
    <property type="entry name" value="Spore Coat Polysaccharide Biosynthesis Protein SpsA, Chain A"/>
    <property type="match status" value="1"/>
</dbReference>
<proteinExistence type="inferred from homology"/>
<comment type="similarity">
    <text evidence="2">Belongs to the transferase hexapeptide repeat family.</text>
</comment>
<comment type="catalytic activity">
    <reaction evidence="8">
        <text>alpha-D-mannose 1-phosphate + GTP + H(+) = GDP-alpha-D-mannose + diphosphate</text>
        <dbReference type="Rhea" id="RHEA:15229"/>
        <dbReference type="ChEBI" id="CHEBI:15378"/>
        <dbReference type="ChEBI" id="CHEBI:33019"/>
        <dbReference type="ChEBI" id="CHEBI:37565"/>
        <dbReference type="ChEBI" id="CHEBI:57527"/>
        <dbReference type="ChEBI" id="CHEBI:58409"/>
        <dbReference type="EC" id="2.7.7.13"/>
    </reaction>
</comment>
<dbReference type="Gene3D" id="2.160.10.10">
    <property type="entry name" value="Hexapeptide repeat proteins"/>
    <property type="match status" value="1"/>
</dbReference>
<dbReference type="GO" id="GO:0004475">
    <property type="term" value="F:mannose-1-phosphate guanylyltransferase (GTP) activity"/>
    <property type="evidence" value="ECO:0007669"/>
    <property type="project" value="UniProtKB-EC"/>
</dbReference>
<dbReference type="SUPFAM" id="SSF53448">
    <property type="entry name" value="Nucleotide-diphospho-sugar transferases"/>
    <property type="match status" value="1"/>
</dbReference>
<feature type="domain" description="Nucleotidyl transferase" evidence="9">
    <location>
        <begin position="2"/>
        <end position="233"/>
    </location>
</feature>
<feature type="domain" description="Mannose-1-phosphate guanyltransferase C-terminal" evidence="10">
    <location>
        <begin position="250"/>
        <end position="359"/>
    </location>
</feature>
<dbReference type="PANTHER" id="PTHR22572">
    <property type="entry name" value="SUGAR-1-PHOSPHATE GUANYL TRANSFERASE"/>
    <property type="match status" value="1"/>
</dbReference>
<dbReference type="GO" id="GO:0005525">
    <property type="term" value="F:GTP binding"/>
    <property type="evidence" value="ECO:0007669"/>
    <property type="project" value="UniProtKB-KW"/>
</dbReference>
<evidence type="ECO:0000256" key="8">
    <source>
        <dbReference type="ARBA" id="ARBA00047343"/>
    </source>
</evidence>
<comment type="pathway">
    <text evidence="1">Nucleotide-sugar biosynthesis; GDP-alpha-D-mannose biosynthesis; GDP-alpha-D-mannose from alpha-D-mannose 1-phosphate (GTP route): step 1/1.</text>
</comment>
<dbReference type="GO" id="GO:0009298">
    <property type="term" value="P:GDP-mannose biosynthetic process"/>
    <property type="evidence" value="ECO:0007669"/>
    <property type="project" value="UniProtKB-UniPathway"/>
</dbReference>
<evidence type="ECO:0000256" key="7">
    <source>
        <dbReference type="ARBA" id="ARBA00023306"/>
    </source>
</evidence>
<evidence type="ECO:0000256" key="1">
    <source>
        <dbReference type="ARBA" id="ARBA00004823"/>
    </source>
</evidence>
<dbReference type="STRING" id="109895.A0A507E9C8"/>
<dbReference type="Proteomes" id="UP000318582">
    <property type="component" value="Unassembled WGS sequence"/>
</dbReference>
<keyword evidence="4" id="KW-0808">Transferase</keyword>
<comment type="caution">
    <text evidence="11">The sequence shown here is derived from an EMBL/GenBank/DDBJ whole genome shotgun (WGS) entry which is preliminary data.</text>
</comment>
<dbReference type="AlphaFoldDB" id="A0A507E9C8"/>
<dbReference type="InterPro" id="IPR018357">
    <property type="entry name" value="Hexapep_transf_CS"/>
</dbReference>
<evidence type="ECO:0000313" key="12">
    <source>
        <dbReference type="Proteomes" id="UP000318582"/>
    </source>
</evidence>